<feature type="compositionally biased region" description="Basic and acidic residues" evidence="2">
    <location>
        <begin position="238"/>
        <end position="249"/>
    </location>
</feature>
<proteinExistence type="predicted"/>
<evidence type="ECO:0000259" key="3">
    <source>
        <dbReference type="Pfam" id="PF01551"/>
    </source>
</evidence>
<protein>
    <submittedName>
        <fullName evidence="4">VCBS repeat domain-containing M23 family metallopeptidase</fullName>
    </submittedName>
</protein>
<dbReference type="Proteomes" id="UP001057738">
    <property type="component" value="Chromosome"/>
</dbReference>
<dbReference type="SUPFAM" id="SSF51261">
    <property type="entry name" value="Duplicated hybrid motif"/>
    <property type="match status" value="1"/>
</dbReference>
<dbReference type="InterPro" id="IPR028994">
    <property type="entry name" value="Integrin_alpha_N"/>
</dbReference>
<dbReference type="CDD" id="cd12797">
    <property type="entry name" value="M23_peptidase"/>
    <property type="match status" value="1"/>
</dbReference>
<dbReference type="PANTHER" id="PTHR21666">
    <property type="entry name" value="PEPTIDASE-RELATED"/>
    <property type="match status" value="1"/>
</dbReference>
<name>A0ABY5PXA4_9ACTN</name>
<feature type="region of interest" description="Disordered" evidence="2">
    <location>
        <begin position="228"/>
        <end position="261"/>
    </location>
</feature>
<evidence type="ECO:0000256" key="2">
    <source>
        <dbReference type="SAM" id="MobiDB-lite"/>
    </source>
</evidence>
<keyword evidence="5" id="KW-1185">Reference proteome</keyword>
<dbReference type="Gene3D" id="2.115.10.10">
    <property type="entry name" value="Tachylectin 2"/>
    <property type="match status" value="1"/>
</dbReference>
<dbReference type="SUPFAM" id="SSF69318">
    <property type="entry name" value="Integrin alpha N-terminal domain"/>
    <property type="match status" value="1"/>
</dbReference>
<organism evidence="4 5">
    <name type="scientific">Streptomyces yangpuensis</name>
    <dbReference type="NCBI Taxonomy" id="1648182"/>
    <lineage>
        <taxon>Bacteria</taxon>
        <taxon>Bacillati</taxon>
        <taxon>Actinomycetota</taxon>
        <taxon>Actinomycetes</taxon>
        <taxon>Kitasatosporales</taxon>
        <taxon>Streptomycetaceae</taxon>
        <taxon>Streptomyces</taxon>
    </lineage>
</organism>
<feature type="compositionally biased region" description="Polar residues" evidence="2">
    <location>
        <begin position="228"/>
        <end position="237"/>
    </location>
</feature>
<evidence type="ECO:0000256" key="1">
    <source>
        <dbReference type="ARBA" id="ARBA00022729"/>
    </source>
</evidence>
<feature type="region of interest" description="Disordered" evidence="2">
    <location>
        <begin position="1"/>
        <end position="22"/>
    </location>
</feature>
<dbReference type="InterPro" id="IPR016047">
    <property type="entry name" value="M23ase_b-sheet_dom"/>
</dbReference>
<sequence length="517" mass="52522">MAVETTASATTSATASAASTPSSFSRLMSRRVRIATGLVCATVAAVALSAGGANADGGPEDPHGDMTELTAADLGLPEGPQMMAMAATAGDDRPDFQMPFKCGETWQGASRTYHSPTANAIDWTQGGSTLNSPVVASADGVVSKVRDLGGSSYGKYVVINHGGGWSTVYAHLNGFNTSTGATVKAGQQIGIVGSTGNSSGAHLHYEQRHDLVDQRTVFNGTAFGGSGSWSKSLTSKNCETKAPEPKPEGPGDGGTASSGMVDLASADLNGDNVVDVAAVEASTGKLWLYKGASNGTIASGGNRVLIGSGGWNGMSNLTGGDFTGDGKDDIVAVEESTGKLWLYKGADNSTISSGGSRVLIGSGGWNGMSSLTALNLNGDKIADLAAVEKSTGKLYLYPGNGTGLNARKEIGSGGWNGMSNLTGMDLNNSGRQDLVAVEKSTGKLFMYPGDKGYLSPRILIGSGGWNGMSDLIGGDLLNSQLSDDLIAVQNSTGKLYLYPGTGSGGLGARKEIGVGGW</sequence>
<dbReference type="Pfam" id="PF13517">
    <property type="entry name" value="FG-GAP_3"/>
    <property type="match status" value="2"/>
</dbReference>
<dbReference type="InterPro" id="IPR011055">
    <property type="entry name" value="Dup_hybrid_motif"/>
</dbReference>
<dbReference type="PANTHER" id="PTHR21666:SF270">
    <property type="entry name" value="MUREIN HYDROLASE ACTIVATOR ENVC"/>
    <property type="match status" value="1"/>
</dbReference>
<gene>
    <name evidence="4" type="ORF">NRK68_15035</name>
</gene>
<dbReference type="GeneID" id="95574792"/>
<dbReference type="InterPro" id="IPR013517">
    <property type="entry name" value="FG-GAP"/>
</dbReference>
<feature type="domain" description="M23ase beta-sheet core" evidence="3">
    <location>
        <begin position="130"/>
        <end position="210"/>
    </location>
</feature>
<dbReference type="Pfam" id="PF01551">
    <property type="entry name" value="Peptidase_M23"/>
    <property type="match status" value="1"/>
</dbReference>
<accession>A0ABY5PXA4</accession>
<keyword evidence="1" id="KW-0732">Signal</keyword>
<evidence type="ECO:0000313" key="4">
    <source>
        <dbReference type="EMBL" id="UUY48403.1"/>
    </source>
</evidence>
<dbReference type="InterPro" id="IPR050570">
    <property type="entry name" value="Cell_wall_metabolism_enzyme"/>
</dbReference>
<dbReference type="RefSeq" id="WP_257855982.1">
    <property type="nucleotide sequence ID" value="NZ_CP102514.1"/>
</dbReference>
<evidence type="ECO:0000313" key="5">
    <source>
        <dbReference type="Proteomes" id="UP001057738"/>
    </source>
</evidence>
<dbReference type="EMBL" id="CP102514">
    <property type="protein sequence ID" value="UUY48403.1"/>
    <property type="molecule type" value="Genomic_DNA"/>
</dbReference>
<reference evidence="4" key="1">
    <citation type="submission" date="2022-08" db="EMBL/GenBank/DDBJ databases">
        <authorList>
            <person name="Tian L."/>
        </authorList>
    </citation>
    <scope>NUCLEOTIDE SEQUENCE</scope>
    <source>
        <strain evidence="4">CM253</strain>
    </source>
</reference>
<dbReference type="Gene3D" id="2.70.70.10">
    <property type="entry name" value="Glucose Permease (Domain IIA)"/>
    <property type="match status" value="1"/>
</dbReference>